<sequence length="465" mass="52163">MHAGTASAEVIDAAWLAAGLVLGLLAAWAYWGRLLAAAGERERFRREEAERHRQALADAEARLRELDAARLRLEAERARLEAEMAGWKSRLEESAQRAEQTRNDLLTVFQSAAAEALGRNSRQFLDLAEARLKEQEAASRSLWDSGRRVLEDLTRPLQETLEKMQARIQELEGRRERAYGELAQQVEALARAQGQLLQSGQEVREAAQRLREALRSPQVQGRWGEMQLQRVVELAGMAEHVDFELQPAMEAQRPDMVVHLPDGKQLVVDAKVALNDFLAAAEAEDPAARQAALKAHARRVREHVNSLGDKAYWRRLPVSPEFVVLFLPTDAVLSAALGDDPELLDYGFRRGVILATPSILVGLLRTVAYSWRQRAMEENARRIAELGRELYQRIHKLARDWEALGRHLQRTVEAYNTAVGSFERRVLVTARRLKELGAADEGHEVAGPEPVAEMPRELTVPEAGP</sequence>
<dbReference type="AlphaFoldDB" id="A0A6F8ZC13"/>
<evidence type="ECO:0000313" key="8">
    <source>
        <dbReference type="EMBL" id="CAB1127566.1"/>
    </source>
</evidence>
<keyword evidence="9" id="KW-1185">Reference proteome</keyword>
<feature type="region of interest" description="Disordered" evidence="6">
    <location>
        <begin position="439"/>
        <end position="465"/>
    </location>
</feature>
<comment type="similarity">
    <text evidence="2">Belongs to the RmuC family.</text>
</comment>
<dbReference type="EMBL" id="LR778114">
    <property type="protein sequence ID" value="CAB1127566.1"/>
    <property type="molecule type" value="Genomic_DNA"/>
</dbReference>
<keyword evidence="7" id="KW-0472">Membrane</keyword>
<evidence type="ECO:0000256" key="2">
    <source>
        <dbReference type="ARBA" id="ARBA00009840"/>
    </source>
</evidence>
<accession>A0A6F8ZC13</accession>
<evidence type="ECO:0000256" key="3">
    <source>
        <dbReference type="ARBA" id="ARBA00023054"/>
    </source>
</evidence>
<keyword evidence="4" id="KW-0233">DNA recombination</keyword>
<reference evidence="8 9" key="1">
    <citation type="submission" date="2020-02" db="EMBL/GenBank/DDBJ databases">
        <authorList>
            <person name="Hogendoorn C."/>
        </authorList>
    </citation>
    <scope>NUCLEOTIDE SEQUENCE [LARGE SCALE GENOMIC DNA]</scope>
    <source>
        <strain evidence="8">R501</strain>
    </source>
</reference>
<evidence type="ECO:0000256" key="5">
    <source>
        <dbReference type="SAM" id="Coils"/>
    </source>
</evidence>
<dbReference type="GO" id="GO:0006310">
    <property type="term" value="P:DNA recombination"/>
    <property type="evidence" value="ECO:0007669"/>
    <property type="project" value="UniProtKB-KW"/>
</dbReference>
<gene>
    <name evidence="8" type="ORF">R50_0060</name>
</gene>
<dbReference type="InterPro" id="IPR003798">
    <property type="entry name" value="DNA_recombination_RmuC"/>
</dbReference>
<keyword evidence="7" id="KW-1133">Transmembrane helix</keyword>
<evidence type="ECO:0000256" key="1">
    <source>
        <dbReference type="ARBA" id="ARBA00003416"/>
    </source>
</evidence>
<dbReference type="PANTHER" id="PTHR30563">
    <property type="entry name" value="DNA RECOMBINATION PROTEIN RMUC"/>
    <property type="match status" value="1"/>
</dbReference>
<evidence type="ECO:0000256" key="4">
    <source>
        <dbReference type="ARBA" id="ARBA00023172"/>
    </source>
</evidence>
<keyword evidence="7" id="KW-0812">Transmembrane</keyword>
<name>A0A6F8ZC13_9FIRM</name>
<dbReference type="PANTHER" id="PTHR30563:SF0">
    <property type="entry name" value="DNA RECOMBINATION PROTEIN RMUC"/>
    <property type="match status" value="1"/>
</dbReference>
<evidence type="ECO:0000313" key="9">
    <source>
        <dbReference type="Proteomes" id="UP000503399"/>
    </source>
</evidence>
<feature type="coiled-coil region" evidence="5">
    <location>
        <begin position="46"/>
        <end position="108"/>
    </location>
</feature>
<proteinExistence type="inferred from homology"/>
<dbReference type="KEGG" id="hfv:R50_0060"/>
<feature type="coiled-coil region" evidence="5">
    <location>
        <begin position="154"/>
        <end position="188"/>
    </location>
</feature>
<keyword evidence="3 5" id="KW-0175">Coiled coil</keyword>
<evidence type="ECO:0000256" key="6">
    <source>
        <dbReference type="SAM" id="MobiDB-lite"/>
    </source>
</evidence>
<evidence type="ECO:0000256" key="7">
    <source>
        <dbReference type="SAM" id="Phobius"/>
    </source>
</evidence>
<dbReference type="Proteomes" id="UP000503399">
    <property type="component" value="Chromosome"/>
</dbReference>
<dbReference type="Pfam" id="PF02646">
    <property type="entry name" value="RmuC"/>
    <property type="match status" value="1"/>
</dbReference>
<protein>
    <submittedName>
        <fullName evidence="8">DNA recombination protein RmuC</fullName>
    </submittedName>
</protein>
<comment type="function">
    <text evidence="1">Involved in DNA recombination.</text>
</comment>
<feature type="transmembrane region" description="Helical" evidence="7">
    <location>
        <begin position="13"/>
        <end position="36"/>
    </location>
</feature>
<organism evidence="8 9">
    <name type="scientific">Candidatus Hydrogenisulfobacillus filiaventi</name>
    <dbReference type="NCBI Taxonomy" id="2707344"/>
    <lineage>
        <taxon>Bacteria</taxon>
        <taxon>Bacillati</taxon>
        <taxon>Bacillota</taxon>
        <taxon>Clostridia</taxon>
        <taxon>Eubacteriales</taxon>
        <taxon>Clostridiales Family XVII. Incertae Sedis</taxon>
        <taxon>Candidatus Hydrogenisulfobacillus</taxon>
    </lineage>
</organism>